<name>A0ABP0H3H8_CLALP</name>
<comment type="caution">
    <text evidence="1">The sequence shown here is derived from an EMBL/GenBank/DDBJ whole genome shotgun (WGS) entry which is preliminary data.</text>
</comment>
<sequence>MHFAPHAKHKRNNEETTEKKIKVYNKEKTDFLKQTCLPLCTNCPSFPFAPHLGYLVVEARLKNAEPHHHQNKTTHIITGLSKTASLETHKWIITLSPISTIRKLTKDRDLFIHKELCFD</sequence>
<protein>
    <submittedName>
        <fullName evidence="1">Uncharacterized protein</fullName>
    </submittedName>
</protein>
<organism evidence="1 2">
    <name type="scientific">Clavelina lepadiformis</name>
    <name type="common">Light-bulb sea squirt</name>
    <name type="synonym">Ascidia lepadiformis</name>
    <dbReference type="NCBI Taxonomy" id="159417"/>
    <lineage>
        <taxon>Eukaryota</taxon>
        <taxon>Metazoa</taxon>
        <taxon>Chordata</taxon>
        <taxon>Tunicata</taxon>
        <taxon>Ascidiacea</taxon>
        <taxon>Aplousobranchia</taxon>
        <taxon>Clavelinidae</taxon>
        <taxon>Clavelina</taxon>
    </lineage>
</organism>
<accession>A0ABP0H3H8</accession>
<gene>
    <name evidence="1" type="ORF">CVLEPA_LOCUS31571</name>
</gene>
<reference evidence="1 2" key="1">
    <citation type="submission" date="2024-02" db="EMBL/GenBank/DDBJ databases">
        <authorList>
            <person name="Daric V."/>
            <person name="Darras S."/>
        </authorList>
    </citation>
    <scope>NUCLEOTIDE SEQUENCE [LARGE SCALE GENOMIC DNA]</scope>
</reference>
<evidence type="ECO:0000313" key="2">
    <source>
        <dbReference type="Proteomes" id="UP001642483"/>
    </source>
</evidence>
<dbReference type="Proteomes" id="UP001642483">
    <property type="component" value="Unassembled WGS sequence"/>
</dbReference>
<proteinExistence type="predicted"/>
<evidence type="ECO:0000313" key="1">
    <source>
        <dbReference type="EMBL" id="CAK8698098.1"/>
    </source>
</evidence>
<keyword evidence="2" id="KW-1185">Reference proteome</keyword>
<dbReference type="EMBL" id="CAWYQH010000174">
    <property type="protein sequence ID" value="CAK8698098.1"/>
    <property type="molecule type" value="Genomic_DNA"/>
</dbReference>